<evidence type="ECO:0000313" key="2">
    <source>
        <dbReference type="Proteomes" id="UP001231189"/>
    </source>
</evidence>
<accession>A0AAD8R008</accession>
<proteinExistence type="predicted"/>
<name>A0AAD8R008_LOLMU</name>
<evidence type="ECO:0000313" key="1">
    <source>
        <dbReference type="EMBL" id="KAK1612173.1"/>
    </source>
</evidence>
<organism evidence="1 2">
    <name type="scientific">Lolium multiflorum</name>
    <name type="common">Italian ryegrass</name>
    <name type="synonym">Lolium perenne subsp. multiflorum</name>
    <dbReference type="NCBI Taxonomy" id="4521"/>
    <lineage>
        <taxon>Eukaryota</taxon>
        <taxon>Viridiplantae</taxon>
        <taxon>Streptophyta</taxon>
        <taxon>Embryophyta</taxon>
        <taxon>Tracheophyta</taxon>
        <taxon>Spermatophyta</taxon>
        <taxon>Magnoliopsida</taxon>
        <taxon>Liliopsida</taxon>
        <taxon>Poales</taxon>
        <taxon>Poaceae</taxon>
        <taxon>BOP clade</taxon>
        <taxon>Pooideae</taxon>
        <taxon>Poodae</taxon>
        <taxon>Poeae</taxon>
        <taxon>Poeae Chloroplast Group 2 (Poeae type)</taxon>
        <taxon>Loliodinae</taxon>
        <taxon>Loliinae</taxon>
        <taxon>Lolium</taxon>
    </lineage>
</organism>
<reference evidence="1" key="1">
    <citation type="submission" date="2023-07" db="EMBL/GenBank/DDBJ databases">
        <title>A chromosome-level genome assembly of Lolium multiflorum.</title>
        <authorList>
            <person name="Chen Y."/>
            <person name="Copetti D."/>
            <person name="Kolliker R."/>
            <person name="Studer B."/>
        </authorList>
    </citation>
    <scope>NUCLEOTIDE SEQUENCE</scope>
    <source>
        <strain evidence="1">02402/16</strain>
        <tissue evidence="1">Leaf</tissue>
    </source>
</reference>
<keyword evidence="2" id="KW-1185">Reference proteome</keyword>
<dbReference type="EMBL" id="JAUUTY010000007">
    <property type="protein sequence ID" value="KAK1612173.1"/>
    <property type="molecule type" value="Genomic_DNA"/>
</dbReference>
<protein>
    <submittedName>
        <fullName evidence="1">Uncharacterized protein</fullName>
    </submittedName>
</protein>
<gene>
    <name evidence="1" type="ORF">QYE76_035846</name>
</gene>
<dbReference type="Proteomes" id="UP001231189">
    <property type="component" value="Unassembled WGS sequence"/>
</dbReference>
<sequence>MPTRSMLSPSKDRHPRRFTASYHIPLPMQLHDILGSFSLFIVSVCLLPTLLQIDDDVGEANLITETYPRQWPPKYTTVPGSLPVIWLHEEGSSILRSQQNR</sequence>
<dbReference type="AlphaFoldDB" id="A0AAD8R008"/>
<comment type="caution">
    <text evidence="1">The sequence shown here is derived from an EMBL/GenBank/DDBJ whole genome shotgun (WGS) entry which is preliminary data.</text>
</comment>